<organism evidence="2 3">
    <name type="scientific">Dactylosporangium sucinum</name>
    <dbReference type="NCBI Taxonomy" id="1424081"/>
    <lineage>
        <taxon>Bacteria</taxon>
        <taxon>Bacillati</taxon>
        <taxon>Actinomycetota</taxon>
        <taxon>Actinomycetes</taxon>
        <taxon>Micromonosporales</taxon>
        <taxon>Micromonosporaceae</taxon>
        <taxon>Dactylosporangium</taxon>
    </lineage>
</organism>
<sequence length="175" mass="18182">MLNVRHVSAALLAVAALMVSASACDSKGPASPTAVSGPAECPSTFAFNESPGLSSTKGGELVPAGAETALLCVYPFNTGDNAGVFRLGRTLPATESPDRVTGYLNGLAEFDPQIKVSCTMMGTDQYQIALGYPGGTHMIVRVDRNCGKVSAKGATRRLEHVDTLLALWPRPEATG</sequence>
<evidence type="ECO:0000313" key="2">
    <source>
        <dbReference type="EMBL" id="GGM65840.1"/>
    </source>
</evidence>
<dbReference type="PROSITE" id="PS51257">
    <property type="entry name" value="PROKAR_LIPOPROTEIN"/>
    <property type="match status" value="1"/>
</dbReference>
<reference evidence="2" key="2">
    <citation type="submission" date="2020-09" db="EMBL/GenBank/DDBJ databases">
        <authorList>
            <person name="Sun Q."/>
            <person name="Ohkuma M."/>
        </authorList>
    </citation>
    <scope>NUCLEOTIDE SEQUENCE</scope>
    <source>
        <strain evidence="2">JCM 19831</strain>
    </source>
</reference>
<protein>
    <recommendedName>
        <fullName evidence="4">DUF3558 domain-containing protein</fullName>
    </recommendedName>
</protein>
<dbReference type="Proteomes" id="UP000642070">
    <property type="component" value="Unassembled WGS sequence"/>
</dbReference>
<keyword evidence="1" id="KW-0732">Signal</keyword>
<reference evidence="2" key="1">
    <citation type="journal article" date="2014" name="Int. J. Syst. Evol. Microbiol.">
        <title>Complete genome sequence of Corynebacterium casei LMG S-19264T (=DSM 44701T), isolated from a smear-ripened cheese.</title>
        <authorList>
            <consortium name="US DOE Joint Genome Institute (JGI-PGF)"/>
            <person name="Walter F."/>
            <person name="Albersmeier A."/>
            <person name="Kalinowski J."/>
            <person name="Ruckert C."/>
        </authorList>
    </citation>
    <scope>NUCLEOTIDE SEQUENCE</scope>
    <source>
        <strain evidence="2">JCM 19831</strain>
    </source>
</reference>
<gene>
    <name evidence="2" type="ORF">GCM10007977_079290</name>
</gene>
<dbReference type="AlphaFoldDB" id="A0A917U843"/>
<accession>A0A917U843</accession>
<dbReference type="EMBL" id="BMPI01000052">
    <property type="protein sequence ID" value="GGM65840.1"/>
    <property type="molecule type" value="Genomic_DNA"/>
</dbReference>
<comment type="caution">
    <text evidence="2">The sequence shown here is derived from an EMBL/GenBank/DDBJ whole genome shotgun (WGS) entry which is preliminary data.</text>
</comment>
<evidence type="ECO:0008006" key="4">
    <source>
        <dbReference type="Google" id="ProtNLM"/>
    </source>
</evidence>
<proteinExistence type="predicted"/>
<evidence type="ECO:0000313" key="3">
    <source>
        <dbReference type="Proteomes" id="UP000642070"/>
    </source>
</evidence>
<feature type="chain" id="PRO_5036834602" description="DUF3558 domain-containing protein" evidence="1">
    <location>
        <begin position="24"/>
        <end position="175"/>
    </location>
</feature>
<feature type="signal peptide" evidence="1">
    <location>
        <begin position="1"/>
        <end position="23"/>
    </location>
</feature>
<evidence type="ECO:0000256" key="1">
    <source>
        <dbReference type="SAM" id="SignalP"/>
    </source>
</evidence>
<keyword evidence="3" id="KW-1185">Reference proteome</keyword>
<name>A0A917U843_9ACTN</name>